<dbReference type="Proteomes" id="UP000009096">
    <property type="component" value="Unassembled WGS sequence"/>
</dbReference>
<dbReference type="KEGG" id="fvr:FVEG_17741"/>
<sequence length="96" mass="10355">MGATQDSDSSIRVYSVIEYILAGGTDRPKLPTVTVVTDVEAGVGGIRRAAEGMMSLEKLVLKHPLNLIDMASKIKVIQTNEGANSSYDKIPTPYFI</sequence>
<reference evidence="2" key="1">
    <citation type="journal article" date="2007" name="Science">
        <title>The Fusarium graminearum genome reveals a link between localized polymorphism and pathogen specialization.</title>
        <authorList>
            <person name="Cuomo C.A."/>
            <person name="Gueldener U."/>
            <person name="Xu J.-R."/>
            <person name="Trail F."/>
            <person name="Turgeon B.G."/>
            <person name="Di Pietro A."/>
            <person name="Walton J.D."/>
            <person name="Ma L.-J."/>
            <person name="Baker S.E."/>
            <person name="Rep M."/>
            <person name="Adam G."/>
            <person name="Antoniw J."/>
            <person name="Baldwin T."/>
            <person name="Calvo S.E."/>
            <person name="Chang Y.-L."/>
            <person name="DeCaprio D."/>
            <person name="Gale L.R."/>
            <person name="Gnerre S."/>
            <person name="Goswami R.S."/>
            <person name="Hammond-Kosack K."/>
            <person name="Harris L.J."/>
            <person name="Hilburn K."/>
            <person name="Kennell J.C."/>
            <person name="Kroken S."/>
            <person name="Magnuson J.K."/>
            <person name="Mannhaupt G."/>
            <person name="Mauceli E.W."/>
            <person name="Mewes H.-W."/>
            <person name="Mitterbauer R."/>
            <person name="Muehlbauer G."/>
            <person name="Muensterkoetter M."/>
            <person name="Nelson D."/>
            <person name="O'Donnell K."/>
            <person name="Ouellet T."/>
            <person name="Qi W."/>
            <person name="Quesneville H."/>
            <person name="Roncero M.I.G."/>
            <person name="Seong K.-Y."/>
            <person name="Tetko I.V."/>
            <person name="Urban M."/>
            <person name="Waalwijk C."/>
            <person name="Ward T.J."/>
            <person name="Yao J."/>
            <person name="Birren B.W."/>
            <person name="Kistler H.C."/>
        </authorList>
    </citation>
    <scope>NUCLEOTIDE SEQUENCE [LARGE SCALE GENOMIC DNA]</scope>
    <source>
        <strain evidence="2">M3125 / FGSC 7600</strain>
    </source>
</reference>
<reference evidence="1 2" key="2">
    <citation type="journal article" date="2010" name="Nature">
        <title>Comparative genomics reveals mobile pathogenicity chromosomes in Fusarium.</title>
        <authorList>
            <person name="Ma L.J."/>
            <person name="van der Does H.C."/>
            <person name="Borkovich K.A."/>
            <person name="Coleman J.J."/>
            <person name="Daboussi M.J."/>
            <person name="Di Pietro A."/>
            <person name="Dufresne M."/>
            <person name="Freitag M."/>
            <person name="Grabherr M."/>
            <person name="Henrissat B."/>
            <person name="Houterman P.M."/>
            <person name="Kang S."/>
            <person name="Shim W.B."/>
            <person name="Woloshuk C."/>
            <person name="Xie X."/>
            <person name="Xu J.R."/>
            <person name="Antoniw J."/>
            <person name="Baker S.E."/>
            <person name="Bluhm B.H."/>
            <person name="Breakspear A."/>
            <person name="Brown D.W."/>
            <person name="Butchko R.A."/>
            <person name="Chapman S."/>
            <person name="Coulson R."/>
            <person name="Coutinho P.M."/>
            <person name="Danchin E.G."/>
            <person name="Diener A."/>
            <person name="Gale L.R."/>
            <person name="Gardiner D.M."/>
            <person name="Goff S."/>
            <person name="Hammond-Kosack K.E."/>
            <person name="Hilburn K."/>
            <person name="Hua-Van A."/>
            <person name="Jonkers W."/>
            <person name="Kazan K."/>
            <person name="Kodira C.D."/>
            <person name="Koehrsen M."/>
            <person name="Kumar L."/>
            <person name="Lee Y.H."/>
            <person name="Li L."/>
            <person name="Manners J.M."/>
            <person name="Miranda-Saavedra D."/>
            <person name="Mukherjee M."/>
            <person name="Park G."/>
            <person name="Park J."/>
            <person name="Park S.Y."/>
            <person name="Proctor R.H."/>
            <person name="Regev A."/>
            <person name="Ruiz-Roldan M.C."/>
            <person name="Sain D."/>
            <person name="Sakthikumar S."/>
            <person name="Sykes S."/>
            <person name="Schwartz D.C."/>
            <person name="Turgeon B.G."/>
            <person name="Wapinski I."/>
            <person name="Yoder O."/>
            <person name="Young S."/>
            <person name="Zeng Q."/>
            <person name="Zhou S."/>
            <person name="Galagan J."/>
            <person name="Cuomo C.A."/>
            <person name="Kistler H.C."/>
            <person name="Rep M."/>
        </authorList>
    </citation>
    <scope>NUCLEOTIDE SEQUENCE [LARGE SCALE GENOMIC DNA]</scope>
    <source>
        <strain evidence="2">M3125 / FGSC 7600</strain>
    </source>
</reference>
<proteinExistence type="predicted"/>
<organism evidence="1 2">
    <name type="scientific">Gibberella moniliformis (strain M3125 / FGSC 7600)</name>
    <name type="common">Maize ear and stalk rot fungus</name>
    <name type="synonym">Fusarium verticillioides</name>
    <dbReference type="NCBI Taxonomy" id="334819"/>
    <lineage>
        <taxon>Eukaryota</taxon>
        <taxon>Fungi</taxon>
        <taxon>Dikarya</taxon>
        <taxon>Ascomycota</taxon>
        <taxon>Pezizomycotina</taxon>
        <taxon>Sordariomycetes</taxon>
        <taxon>Hypocreomycetidae</taxon>
        <taxon>Hypocreales</taxon>
        <taxon>Nectriaceae</taxon>
        <taxon>Fusarium</taxon>
        <taxon>Fusarium fujikuroi species complex</taxon>
    </lineage>
</organism>
<accession>A0A139YC64</accession>
<keyword evidence="2" id="KW-1185">Reference proteome</keyword>
<evidence type="ECO:0000313" key="2">
    <source>
        <dbReference type="Proteomes" id="UP000009096"/>
    </source>
</evidence>
<dbReference type="RefSeq" id="XP_018762491.1">
    <property type="nucleotide sequence ID" value="XM_018906967.1"/>
</dbReference>
<protein>
    <submittedName>
        <fullName evidence="1">Uncharacterized protein</fullName>
    </submittedName>
</protein>
<dbReference type="EMBL" id="DS486011">
    <property type="protein sequence ID" value="KYG13807.1"/>
    <property type="molecule type" value="Genomic_DNA"/>
</dbReference>
<name>A0A139YC64_GIBM7</name>
<gene>
    <name evidence="1" type="ORF">FVEG_17741</name>
</gene>
<dbReference type="VEuPathDB" id="FungiDB:FVEG_17741"/>
<dbReference type="AlphaFoldDB" id="A0A139YC64"/>
<dbReference type="GeneID" id="30074617"/>
<evidence type="ECO:0000313" key="1">
    <source>
        <dbReference type="EMBL" id="KYG13807.1"/>
    </source>
</evidence>